<evidence type="ECO:0000313" key="2">
    <source>
        <dbReference type="EMBL" id="KAK4360223.1"/>
    </source>
</evidence>
<feature type="transmembrane region" description="Helical" evidence="1">
    <location>
        <begin position="35"/>
        <end position="56"/>
    </location>
</feature>
<keyword evidence="1" id="KW-1133">Transmembrane helix</keyword>
<keyword evidence="1" id="KW-0812">Transmembrane</keyword>
<keyword evidence="3" id="KW-1185">Reference proteome</keyword>
<evidence type="ECO:0000313" key="3">
    <source>
        <dbReference type="Proteomes" id="UP001291623"/>
    </source>
</evidence>
<reference evidence="2" key="1">
    <citation type="submission" date="2023-12" db="EMBL/GenBank/DDBJ databases">
        <title>Genome assembly of Anisodus tanguticus.</title>
        <authorList>
            <person name="Wang Y.-J."/>
        </authorList>
    </citation>
    <scope>NUCLEOTIDE SEQUENCE</scope>
    <source>
        <strain evidence="2">KB-2021</strain>
        <tissue evidence="2">Leaf</tissue>
    </source>
</reference>
<dbReference type="EMBL" id="JAVYJV010000010">
    <property type="protein sequence ID" value="KAK4360223.1"/>
    <property type="molecule type" value="Genomic_DNA"/>
</dbReference>
<proteinExistence type="predicted"/>
<name>A0AAE1RYI3_9SOLA</name>
<sequence>MISNSHIDLVSCEGYRSLYQFFSSSVSPISQTSKVWVRMLPFSMPLILFTCVFYCIREICTTF</sequence>
<gene>
    <name evidence="2" type="ORF">RND71_019175</name>
</gene>
<comment type="caution">
    <text evidence="2">The sequence shown here is derived from an EMBL/GenBank/DDBJ whole genome shotgun (WGS) entry which is preliminary data.</text>
</comment>
<accession>A0AAE1RYI3</accession>
<organism evidence="2 3">
    <name type="scientific">Anisodus tanguticus</name>
    <dbReference type="NCBI Taxonomy" id="243964"/>
    <lineage>
        <taxon>Eukaryota</taxon>
        <taxon>Viridiplantae</taxon>
        <taxon>Streptophyta</taxon>
        <taxon>Embryophyta</taxon>
        <taxon>Tracheophyta</taxon>
        <taxon>Spermatophyta</taxon>
        <taxon>Magnoliopsida</taxon>
        <taxon>eudicotyledons</taxon>
        <taxon>Gunneridae</taxon>
        <taxon>Pentapetalae</taxon>
        <taxon>asterids</taxon>
        <taxon>lamiids</taxon>
        <taxon>Solanales</taxon>
        <taxon>Solanaceae</taxon>
        <taxon>Solanoideae</taxon>
        <taxon>Hyoscyameae</taxon>
        <taxon>Anisodus</taxon>
    </lineage>
</organism>
<protein>
    <submittedName>
        <fullName evidence="2">Uncharacterized protein</fullName>
    </submittedName>
</protein>
<dbReference type="AlphaFoldDB" id="A0AAE1RYI3"/>
<dbReference type="Proteomes" id="UP001291623">
    <property type="component" value="Unassembled WGS sequence"/>
</dbReference>
<evidence type="ECO:0000256" key="1">
    <source>
        <dbReference type="SAM" id="Phobius"/>
    </source>
</evidence>
<keyword evidence="1" id="KW-0472">Membrane</keyword>